<dbReference type="Gene3D" id="1.20.1600.10">
    <property type="entry name" value="Outer membrane efflux proteins (OEP)"/>
    <property type="match status" value="1"/>
</dbReference>
<keyword evidence="9" id="KW-0732">Signal</keyword>
<evidence type="ECO:0000256" key="9">
    <source>
        <dbReference type="SAM" id="SignalP"/>
    </source>
</evidence>
<dbReference type="Pfam" id="PF02321">
    <property type="entry name" value="OEP"/>
    <property type="match status" value="2"/>
</dbReference>
<keyword evidence="6" id="KW-0472">Membrane</keyword>
<dbReference type="InterPro" id="IPR003423">
    <property type="entry name" value="OMP_efflux"/>
</dbReference>
<keyword evidence="3" id="KW-0813">Transport</keyword>
<keyword evidence="8" id="KW-0175">Coiled coil</keyword>
<keyword evidence="11" id="KW-1185">Reference proteome</keyword>
<dbReference type="SUPFAM" id="SSF56954">
    <property type="entry name" value="Outer membrane efflux proteins (OEP)"/>
    <property type="match status" value="1"/>
</dbReference>
<feature type="signal peptide" evidence="9">
    <location>
        <begin position="1"/>
        <end position="26"/>
    </location>
</feature>
<dbReference type="EMBL" id="FQTV01000001">
    <property type="protein sequence ID" value="SHE29879.1"/>
    <property type="molecule type" value="Genomic_DNA"/>
</dbReference>
<dbReference type="AlphaFoldDB" id="A0A1M4SCF6"/>
<dbReference type="STRING" id="1297750.SAMN05444405_10162"/>
<accession>A0A1M4SCF6</accession>
<dbReference type="GO" id="GO:0009279">
    <property type="term" value="C:cell outer membrane"/>
    <property type="evidence" value="ECO:0007669"/>
    <property type="project" value="UniProtKB-SubCell"/>
</dbReference>
<comment type="similarity">
    <text evidence="2">Belongs to the outer membrane factor (OMF) (TC 1.B.17) family.</text>
</comment>
<dbReference type="PANTHER" id="PTHR30026:SF21">
    <property type="entry name" value="SLR1270 PROTEIN"/>
    <property type="match status" value="1"/>
</dbReference>
<organism evidence="10 11">
    <name type="scientific">Bacteroides luti</name>
    <dbReference type="NCBI Taxonomy" id="1297750"/>
    <lineage>
        <taxon>Bacteria</taxon>
        <taxon>Pseudomonadati</taxon>
        <taxon>Bacteroidota</taxon>
        <taxon>Bacteroidia</taxon>
        <taxon>Bacteroidales</taxon>
        <taxon>Bacteroidaceae</taxon>
        <taxon>Bacteroides</taxon>
    </lineage>
</organism>
<evidence type="ECO:0000313" key="11">
    <source>
        <dbReference type="Proteomes" id="UP000184509"/>
    </source>
</evidence>
<evidence type="ECO:0000256" key="2">
    <source>
        <dbReference type="ARBA" id="ARBA00007613"/>
    </source>
</evidence>
<keyword evidence="5" id="KW-0812">Transmembrane</keyword>
<proteinExistence type="inferred from homology"/>
<dbReference type="GO" id="GO:0015288">
    <property type="term" value="F:porin activity"/>
    <property type="evidence" value="ECO:0007669"/>
    <property type="project" value="TreeGrafter"/>
</dbReference>
<gene>
    <name evidence="10" type="ORF">SAMN05444405_10162</name>
</gene>
<dbReference type="Proteomes" id="UP000184509">
    <property type="component" value="Unassembled WGS sequence"/>
</dbReference>
<keyword evidence="7" id="KW-0998">Cell outer membrane</keyword>
<evidence type="ECO:0000256" key="8">
    <source>
        <dbReference type="SAM" id="Coils"/>
    </source>
</evidence>
<sequence length="445" mass="49838">MKEKKRTIRLLTAAIVCLAALVPVKAQNGTRFLSLNEAMESAFKGNKQLLTTSLDEKIATSDYRKSDAIFMPQVNVSYSVMATNDPLNVFGFKLQQQSVKAEDFNPTLLNSPDALTDFNANIEVQMPLFNLDQIYMRKAASAQKAAARYGTIRMKEYISFEVKKAYLQLQLAYREKGVLEEALGTSKEVYASVERFFAQGLIRKSDVLNAKVHVSGVETNLEKAKSAIANASDYLSLLMGQPTGVVYQVEEPASAMIGSNGSVSDLRSDFQAMEKAMTATEMMRKSSGFSMVPRLNAFGTYQWNDNKFASFGSDSYLVGVRLSWTLFNGNQSKYNARSSKLMGMKLQEQLSNEKMKAQLEYNKTSRDLDDIAFELRKQNDMVEQATEALRITKDRFDQGLEKTADVLIAQTQLSGQQLNYARTVYKQNLTAAYMEFITANESNNK</sequence>
<evidence type="ECO:0000256" key="7">
    <source>
        <dbReference type="ARBA" id="ARBA00023237"/>
    </source>
</evidence>
<comment type="subcellular location">
    <subcellularLocation>
        <location evidence="1">Cell outer membrane</location>
    </subcellularLocation>
</comment>
<evidence type="ECO:0000256" key="5">
    <source>
        <dbReference type="ARBA" id="ARBA00022692"/>
    </source>
</evidence>
<feature type="coiled-coil region" evidence="8">
    <location>
        <begin position="347"/>
        <end position="395"/>
    </location>
</feature>
<evidence type="ECO:0000256" key="3">
    <source>
        <dbReference type="ARBA" id="ARBA00022448"/>
    </source>
</evidence>
<protein>
    <submittedName>
        <fullName evidence="10">Outer membrane protein TolC</fullName>
    </submittedName>
</protein>
<name>A0A1M4SCF6_9BACE</name>
<feature type="chain" id="PRO_5012273840" evidence="9">
    <location>
        <begin position="27"/>
        <end position="445"/>
    </location>
</feature>
<dbReference type="OrthoDB" id="13803at2"/>
<reference evidence="10 11" key="1">
    <citation type="submission" date="2016-11" db="EMBL/GenBank/DDBJ databases">
        <authorList>
            <person name="Jaros S."/>
            <person name="Januszkiewicz K."/>
            <person name="Wedrychowicz H."/>
        </authorList>
    </citation>
    <scope>NUCLEOTIDE SEQUENCE [LARGE SCALE GENOMIC DNA]</scope>
    <source>
        <strain evidence="10 11">DSM 26991</strain>
    </source>
</reference>
<dbReference type="GO" id="GO:1990281">
    <property type="term" value="C:efflux pump complex"/>
    <property type="evidence" value="ECO:0007669"/>
    <property type="project" value="TreeGrafter"/>
</dbReference>
<dbReference type="RefSeq" id="WP_073398525.1">
    <property type="nucleotide sequence ID" value="NZ_FQTV01000001.1"/>
</dbReference>
<dbReference type="InterPro" id="IPR051906">
    <property type="entry name" value="TolC-like"/>
</dbReference>
<evidence type="ECO:0000256" key="1">
    <source>
        <dbReference type="ARBA" id="ARBA00004442"/>
    </source>
</evidence>
<evidence type="ECO:0000256" key="6">
    <source>
        <dbReference type="ARBA" id="ARBA00023136"/>
    </source>
</evidence>
<dbReference type="PANTHER" id="PTHR30026">
    <property type="entry name" value="OUTER MEMBRANE PROTEIN TOLC"/>
    <property type="match status" value="1"/>
</dbReference>
<evidence type="ECO:0000256" key="4">
    <source>
        <dbReference type="ARBA" id="ARBA00022452"/>
    </source>
</evidence>
<dbReference type="GO" id="GO:0015562">
    <property type="term" value="F:efflux transmembrane transporter activity"/>
    <property type="evidence" value="ECO:0007669"/>
    <property type="project" value="InterPro"/>
</dbReference>
<keyword evidence="4" id="KW-1134">Transmembrane beta strand</keyword>
<evidence type="ECO:0000313" key="10">
    <source>
        <dbReference type="EMBL" id="SHE29879.1"/>
    </source>
</evidence>